<keyword evidence="3" id="KW-0804">Transcription</keyword>
<dbReference type="SMART" id="SM00100">
    <property type="entry name" value="cNMP"/>
    <property type="match status" value="1"/>
</dbReference>
<dbReference type="InterPro" id="IPR018490">
    <property type="entry name" value="cNMP-bd_dom_sf"/>
</dbReference>
<evidence type="ECO:0000256" key="1">
    <source>
        <dbReference type="ARBA" id="ARBA00023015"/>
    </source>
</evidence>
<dbReference type="Pfam" id="PF00027">
    <property type="entry name" value="cNMP_binding"/>
    <property type="match status" value="1"/>
</dbReference>
<dbReference type="OrthoDB" id="6881322at2"/>
<dbReference type="AlphaFoldDB" id="A0A2C6DB76"/>
<dbReference type="GO" id="GO:0003677">
    <property type="term" value="F:DNA binding"/>
    <property type="evidence" value="ECO:0007669"/>
    <property type="project" value="UniProtKB-KW"/>
</dbReference>
<dbReference type="PANTHER" id="PTHR24567:SF26">
    <property type="entry name" value="REGULATORY PROTEIN YEIL"/>
    <property type="match status" value="1"/>
</dbReference>
<evidence type="ECO:0000313" key="7">
    <source>
        <dbReference type="EMBL" id="VFS46399.1"/>
    </source>
</evidence>
<dbReference type="InterPro" id="IPR014710">
    <property type="entry name" value="RmlC-like_jellyroll"/>
</dbReference>
<dbReference type="SUPFAM" id="SSF46785">
    <property type="entry name" value="Winged helix' DNA-binding domain"/>
    <property type="match status" value="1"/>
</dbReference>
<dbReference type="PROSITE" id="PS51063">
    <property type="entry name" value="HTH_CRP_2"/>
    <property type="match status" value="1"/>
</dbReference>
<organism evidence="6 8">
    <name type="scientific">Budvicia aquatica</name>
    <dbReference type="NCBI Taxonomy" id="82979"/>
    <lineage>
        <taxon>Bacteria</taxon>
        <taxon>Pseudomonadati</taxon>
        <taxon>Pseudomonadota</taxon>
        <taxon>Gammaproteobacteria</taxon>
        <taxon>Enterobacterales</taxon>
        <taxon>Budviciaceae</taxon>
        <taxon>Budvicia</taxon>
    </lineage>
</organism>
<dbReference type="CDD" id="cd00038">
    <property type="entry name" value="CAP_ED"/>
    <property type="match status" value="1"/>
</dbReference>
<dbReference type="Gene3D" id="1.10.10.10">
    <property type="entry name" value="Winged helix-like DNA-binding domain superfamily/Winged helix DNA-binding domain"/>
    <property type="match status" value="1"/>
</dbReference>
<evidence type="ECO:0000313" key="8">
    <source>
        <dbReference type="Proteomes" id="UP000224974"/>
    </source>
</evidence>
<evidence type="ECO:0000256" key="2">
    <source>
        <dbReference type="ARBA" id="ARBA00023125"/>
    </source>
</evidence>
<dbReference type="Proteomes" id="UP000224974">
    <property type="component" value="Unassembled WGS sequence"/>
</dbReference>
<evidence type="ECO:0000256" key="3">
    <source>
        <dbReference type="ARBA" id="ARBA00023163"/>
    </source>
</evidence>
<reference evidence="8" key="1">
    <citation type="submission" date="2017-09" db="EMBL/GenBank/DDBJ databases">
        <title>FDA dAtabase for Regulatory Grade micrObial Sequences (FDA-ARGOS): Supporting development and validation of Infectious Disease Dx tests.</title>
        <authorList>
            <person name="Minogue T."/>
            <person name="Wolcott M."/>
            <person name="Wasieloski L."/>
            <person name="Aguilar W."/>
            <person name="Moore D."/>
            <person name="Tallon L."/>
            <person name="Sadzewicz L."/>
            <person name="Ott S."/>
            <person name="Zhao X."/>
            <person name="Nagaraj S."/>
            <person name="Vavikolanu K."/>
            <person name="Aluvathingal J."/>
            <person name="Nadendla S."/>
            <person name="Sichtig H."/>
        </authorList>
    </citation>
    <scope>NUCLEOTIDE SEQUENCE [LARGE SCALE GENOMIC DNA]</scope>
    <source>
        <strain evidence="8">FDAARGOS_387</strain>
    </source>
</reference>
<gene>
    <name evidence="7" type="primary">ntcA</name>
    <name evidence="6" type="ORF">CRN84_03550</name>
    <name evidence="7" type="ORF">NCTC12282_01308</name>
</gene>
<reference evidence="7 9" key="3">
    <citation type="submission" date="2019-03" db="EMBL/GenBank/DDBJ databases">
        <authorList>
            <consortium name="Pathogen Informatics"/>
        </authorList>
    </citation>
    <scope>NUCLEOTIDE SEQUENCE [LARGE SCALE GENOMIC DNA]</scope>
    <source>
        <strain evidence="7 9">NCTC12282</strain>
    </source>
</reference>
<reference evidence="6" key="2">
    <citation type="submission" date="2017-09" db="EMBL/GenBank/DDBJ databases">
        <title>FDA dAtabase for Regulatory Grade micrObial Sequences (FDA-ARGOS): Supporting development and validation of Infectious Disease Dx tests.</title>
        <authorList>
            <person name="Minogue T."/>
            <person name="Wolcott M."/>
            <person name="Wasieloski L."/>
            <person name="Aguilar W."/>
            <person name="Moore D."/>
            <person name="Tallon L.J."/>
            <person name="Sadzewicz L."/>
            <person name="Ott S."/>
            <person name="Zhao X."/>
            <person name="Nagaraj S."/>
            <person name="Vavikolanu K."/>
            <person name="Aluvathingal J."/>
            <person name="Nadendla S."/>
            <person name="Sichtig H."/>
        </authorList>
    </citation>
    <scope>NUCLEOTIDE SEQUENCE</scope>
    <source>
        <strain evidence="6">FDAARGOS_387</strain>
    </source>
</reference>
<proteinExistence type="predicted"/>
<dbReference type="GO" id="GO:0005829">
    <property type="term" value="C:cytosol"/>
    <property type="evidence" value="ECO:0007669"/>
    <property type="project" value="TreeGrafter"/>
</dbReference>
<protein>
    <submittedName>
        <fullName evidence="6">Crp/Fnr family transcriptional regulator</fullName>
    </submittedName>
    <submittedName>
        <fullName evidence="7">Global nitrogen regulator</fullName>
    </submittedName>
</protein>
<name>A0A2C6DB76_9GAMM</name>
<dbReference type="Pfam" id="PF13545">
    <property type="entry name" value="HTH_Crp_2"/>
    <property type="match status" value="1"/>
</dbReference>
<dbReference type="Proteomes" id="UP000373449">
    <property type="component" value="Unassembled WGS sequence"/>
</dbReference>
<dbReference type="PROSITE" id="PS50042">
    <property type="entry name" value="CNMP_BINDING_3"/>
    <property type="match status" value="1"/>
</dbReference>
<evidence type="ECO:0000313" key="6">
    <source>
        <dbReference type="EMBL" id="PHI28466.1"/>
    </source>
</evidence>
<dbReference type="EMBL" id="CAADJA010000002">
    <property type="protein sequence ID" value="VFS46399.1"/>
    <property type="molecule type" value="Genomic_DNA"/>
</dbReference>
<dbReference type="SMART" id="SM00419">
    <property type="entry name" value="HTH_CRP"/>
    <property type="match status" value="1"/>
</dbReference>
<dbReference type="InterPro" id="IPR050397">
    <property type="entry name" value="Env_Response_Regulators"/>
</dbReference>
<dbReference type="PANTHER" id="PTHR24567">
    <property type="entry name" value="CRP FAMILY TRANSCRIPTIONAL REGULATORY PROTEIN"/>
    <property type="match status" value="1"/>
</dbReference>
<keyword evidence="8" id="KW-1185">Reference proteome</keyword>
<feature type="domain" description="HTH crp-type" evidence="5">
    <location>
        <begin position="169"/>
        <end position="242"/>
    </location>
</feature>
<dbReference type="SUPFAM" id="SSF51206">
    <property type="entry name" value="cAMP-binding domain-like"/>
    <property type="match status" value="1"/>
</dbReference>
<dbReference type="EMBL" id="PDDX01000001">
    <property type="protein sequence ID" value="PHI28466.1"/>
    <property type="molecule type" value="Genomic_DNA"/>
</dbReference>
<evidence type="ECO:0000259" key="5">
    <source>
        <dbReference type="PROSITE" id="PS51063"/>
    </source>
</evidence>
<accession>A0A2C6DB76</accession>
<dbReference type="STRING" id="1111728.GCA_000427805_02022"/>
<dbReference type="GO" id="GO:0003700">
    <property type="term" value="F:DNA-binding transcription factor activity"/>
    <property type="evidence" value="ECO:0007669"/>
    <property type="project" value="TreeGrafter"/>
</dbReference>
<evidence type="ECO:0000259" key="4">
    <source>
        <dbReference type="PROSITE" id="PS50042"/>
    </source>
</evidence>
<dbReference type="InterPro" id="IPR036390">
    <property type="entry name" value="WH_DNA-bd_sf"/>
</dbReference>
<sequence length="251" mass="28195">MVKLSENGQYLLQPQGDVIALTSQALLDILSTSSWFKELPDYLITKIIELSTIKYHEDGDIIHYQGDASQGLYAVLSGSVKVSSISADGKECVFRYLSPGSWFGEIGMLDKSARTHDARTINKTMLLALSSKDVQTLLNMYPIFYKFLALLLCRVVRNAFTMLNDTTLLSVSARLAKRLISLADSYGEPHDKGILIGLYLTQDDMATIINATRQTINKRLVDWQKLGWIDAKYGKILIMNPEALKQLYMDE</sequence>
<feature type="domain" description="Cyclic nucleotide-binding" evidence="4">
    <location>
        <begin position="35"/>
        <end position="138"/>
    </location>
</feature>
<keyword evidence="1" id="KW-0805">Transcription regulation</keyword>
<dbReference type="InterPro" id="IPR000595">
    <property type="entry name" value="cNMP-bd_dom"/>
</dbReference>
<keyword evidence="2" id="KW-0238">DNA-binding</keyword>
<dbReference type="InterPro" id="IPR012318">
    <property type="entry name" value="HTH_CRP"/>
</dbReference>
<dbReference type="InterPro" id="IPR036388">
    <property type="entry name" value="WH-like_DNA-bd_sf"/>
</dbReference>
<dbReference type="RefSeq" id="WP_036015891.1">
    <property type="nucleotide sequence ID" value="NZ_CAADJA010000002.1"/>
</dbReference>
<evidence type="ECO:0000313" key="9">
    <source>
        <dbReference type="Proteomes" id="UP000373449"/>
    </source>
</evidence>
<dbReference type="Gene3D" id="2.60.120.10">
    <property type="entry name" value="Jelly Rolls"/>
    <property type="match status" value="1"/>
</dbReference>